<gene>
    <name evidence="1" type="ORF">WM40_07115</name>
</gene>
<dbReference type="AlphaFoldDB" id="A0A0F5K2U4"/>
<organism evidence="1 2">
    <name type="scientific">Robbsia andropogonis</name>
    <dbReference type="NCBI Taxonomy" id="28092"/>
    <lineage>
        <taxon>Bacteria</taxon>
        <taxon>Pseudomonadati</taxon>
        <taxon>Pseudomonadota</taxon>
        <taxon>Betaproteobacteria</taxon>
        <taxon>Burkholderiales</taxon>
        <taxon>Burkholderiaceae</taxon>
        <taxon>Robbsia</taxon>
    </lineage>
</organism>
<reference evidence="1 2" key="1">
    <citation type="submission" date="2015-03" db="EMBL/GenBank/DDBJ databases">
        <title>Draft Genome Sequence of Burkholderia andropogonis type strain ICMP2807, isolated from Sorghum bicolor.</title>
        <authorList>
            <person name="Lopes-Santos L."/>
            <person name="Castro D.B."/>
            <person name="Ottoboni L.M."/>
            <person name="Park D."/>
            <person name="Weirc B.S."/>
            <person name="Destefano S.A."/>
        </authorList>
    </citation>
    <scope>NUCLEOTIDE SEQUENCE [LARGE SCALE GENOMIC DNA]</scope>
    <source>
        <strain evidence="1 2">ICMP2807</strain>
    </source>
</reference>
<dbReference type="Proteomes" id="UP000033618">
    <property type="component" value="Unassembled WGS sequence"/>
</dbReference>
<evidence type="ECO:0000313" key="1">
    <source>
        <dbReference type="EMBL" id="KKB64250.1"/>
    </source>
</evidence>
<protein>
    <submittedName>
        <fullName evidence="1">Uncharacterized protein</fullName>
    </submittedName>
</protein>
<proteinExistence type="predicted"/>
<dbReference type="EMBL" id="LAQU01000005">
    <property type="protein sequence ID" value="KKB64250.1"/>
    <property type="molecule type" value="Genomic_DNA"/>
</dbReference>
<keyword evidence="2" id="KW-1185">Reference proteome</keyword>
<dbReference type="RefSeq" id="WP_024904122.1">
    <property type="nucleotide sequence ID" value="NZ_CADFGU010000003.1"/>
</dbReference>
<comment type="caution">
    <text evidence="1">The sequence shown here is derived from an EMBL/GenBank/DDBJ whole genome shotgun (WGS) entry which is preliminary data.</text>
</comment>
<accession>A0A0F5K2U4</accession>
<name>A0A0F5K2U4_9BURK</name>
<dbReference type="PATRIC" id="fig|28092.6.peg.1682"/>
<sequence length="59" mass="6781">MEGLFRHVVDIAHFMGISDKNGDIAEAWKDPMWLTHDKHSLYFAGKWQNYDSSGSLVAR</sequence>
<evidence type="ECO:0000313" key="2">
    <source>
        <dbReference type="Proteomes" id="UP000033618"/>
    </source>
</evidence>